<dbReference type="Pfam" id="PF13483">
    <property type="entry name" value="Lactamase_B_3"/>
    <property type="match status" value="1"/>
</dbReference>
<evidence type="ECO:0008006" key="3">
    <source>
        <dbReference type="Google" id="ProtNLM"/>
    </source>
</evidence>
<dbReference type="EMBL" id="MUKB01000114">
    <property type="protein sequence ID" value="OPX17517.1"/>
    <property type="molecule type" value="Genomic_DNA"/>
</dbReference>
<dbReference type="Gene3D" id="3.60.15.10">
    <property type="entry name" value="Ribonuclease Z/Hydroxyacylglutathione hydrolase-like"/>
    <property type="match status" value="1"/>
</dbReference>
<proteinExistence type="predicted"/>
<dbReference type="InterPro" id="IPR036866">
    <property type="entry name" value="RibonucZ/Hydroxyglut_hydro"/>
</dbReference>
<sequence length="167" mass="18385">MNREHDDHNFTKIAGNPEFVRGAGKKSVKGIEINGIDVFHDEASGKERGTNTIFNVKIDGMNVVHLGDLGHPLSQTDAQNIGPVDILFVPVGGYYTIDGQVADEVINALNPKVVIPMHFKTDKCNFPIAPVDDFIKDKEIKKADSEIEIDKESLPAKTTIYLLMPSK</sequence>
<accession>A0A1V4QEV9</accession>
<gene>
    <name evidence="1" type="ORF">BXT86_06105</name>
</gene>
<dbReference type="SUPFAM" id="SSF56281">
    <property type="entry name" value="Metallo-hydrolase/oxidoreductase"/>
    <property type="match status" value="1"/>
</dbReference>
<dbReference type="AlphaFoldDB" id="A0A1V4QEV9"/>
<dbReference type="PANTHER" id="PTHR42967">
    <property type="entry name" value="METAL DEPENDENT HYDROLASE"/>
    <property type="match status" value="1"/>
</dbReference>
<comment type="caution">
    <text evidence="1">The sequence shown here is derived from an EMBL/GenBank/DDBJ whole genome shotgun (WGS) entry which is preliminary data.</text>
</comment>
<evidence type="ECO:0000313" key="1">
    <source>
        <dbReference type="EMBL" id="OPX17517.1"/>
    </source>
</evidence>
<organism evidence="1 2">
    <name type="scientific">candidate division WOR-3 bacterium 4484_100</name>
    <dbReference type="NCBI Taxonomy" id="1936077"/>
    <lineage>
        <taxon>Bacteria</taxon>
        <taxon>Bacteria division WOR-3</taxon>
    </lineage>
</organism>
<dbReference type="Proteomes" id="UP000191663">
    <property type="component" value="Unassembled WGS sequence"/>
</dbReference>
<protein>
    <recommendedName>
        <fullName evidence="3">MBL fold metallo-hydrolase</fullName>
    </recommendedName>
</protein>
<evidence type="ECO:0000313" key="2">
    <source>
        <dbReference type="Proteomes" id="UP000191663"/>
    </source>
</evidence>
<dbReference type="PANTHER" id="PTHR42967:SF1">
    <property type="entry name" value="MBL FOLD METALLO-HYDROLASE"/>
    <property type="match status" value="1"/>
</dbReference>
<reference evidence="2" key="1">
    <citation type="submission" date="2017-01" db="EMBL/GenBank/DDBJ databases">
        <title>Novel pathways for hydrocarbon cycling and metabolic interdependencies in hydrothermal sediment communities.</title>
        <authorList>
            <person name="Dombrowski N."/>
            <person name="Seitz K."/>
            <person name="Teske A."/>
            <person name="Baker B."/>
        </authorList>
    </citation>
    <scope>NUCLEOTIDE SEQUENCE [LARGE SCALE GENOMIC DNA]</scope>
</reference>
<name>A0A1V4QEV9_UNCW3</name>